<dbReference type="STRING" id="768704.Desmer_3302"/>
<dbReference type="KEGG" id="dmi:Desmer_3302"/>
<dbReference type="AlphaFoldDB" id="J7ITG8"/>
<dbReference type="Proteomes" id="UP000005262">
    <property type="component" value="Chromosome"/>
</dbReference>
<dbReference type="SUPFAM" id="SSF101908">
    <property type="entry name" value="Putative isomerase YbhE"/>
    <property type="match status" value="1"/>
</dbReference>
<evidence type="ECO:0000313" key="1">
    <source>
        <dbReference type="EMBL" id="AFQ45177.1"/>
    </source>
</evidence>
<keyword evidence="2" id="KW-1185">Reference proteome</keyword>
<reference evidence="2" key="2">
    <citation type="submission" date="2012-08" db="EMBL/GenBank/DDBJ databases">
        <title>Finished genome of Desulfosporosinus meridiei DSM 13257.</title>
        <authorList>
            <person name="Huntemann M."/>
            <person name="Wei C.-L."/>
            <person name="Han J."/>
            <person name="Detter J.C."/>
            <person name="Han C."/>
            <person name="Davenport K."/>
            <person name="Daligault H."/>
            <person name="Erkkila T."/>
            <person name="Gu W."/>
            <person name="Munk A.C.C."/>
            <person name="Teshima H."/>
            <person name="Xu Y."/>
            <person name="Chain P."/>
            <person name="Tapia R."/>
            <person name="Chen A."/>
            <person name="Krypides N."/>
            <person name="Mavromatis K."/>
            <person name="Markowitz V."/>
            <person name="Szeto E."/>
            <person name="Ivanova N."/>
            <person name="Mikhailova N."/>
            <person name="Ovchinnikova G."/>
            <person name="Pagani I."/>
            <person name="Pati A."/>
            <person name="Goodwin L."/>
            <person name="Peters L."/>
            <person name="Pitluck S."/>
            <person name="Woyke T."/>
            <person name="Pester M."/>
            <person name="Spring S."/>
            <person name="Ollivier B."/>
            <person name="Rattei T."/>
            <person name="Klenk H.-P."/>
            <person name="Wagner M."/>
            <person name="Loy A."/>
        </authorList>
    </citation>
    <scope>NUCLEOTIDE SEQUENCE [LARGE SCALE GENOMIC DNA]</scope>
    <source>
        <strain evidence="2">ATCC BAA-275 / DSM 13257 / NCIMB 13706 / S10</strain>
    </source>
</reference>
<gene>
    <name evidence="1" type="ordered locus">Desmer_3302</name>
</gene>
<organism evidence="1 2">
    <name type="scientific">Desulfosporosinus meridiei (strain ATCC BAA-275 / DSM 13257 / KCTC 12902 / NCIMB 13706 / S10)</name>
    <dbReference type="NCBI Taxonomy" id="768704"/>
    <lineage>
        <taxon>Bacteria</taxon>
        <taxon>Bacillati</taxon>
        <taxon>Bacillota</taxon>
        <taxon>Clostridia</taxon>
        <taxon>Eubacteriales</taxon>
        <taxon>Desulfitobacteriaceae</taxon>
        <taxon>Desulfosporosinus</taxon>
    </lineage>
</organism>
<accession>J7ITG8</accession>
<dbReference type="EMBL" id="CP003629">
    <property type="protein sequence ID" value="AFQ45177.1"/>
    <property type="molecule type" value="Genomic_DNA"/>
</dbReference>
<protein>
    <submittedName>
        <fullName evidence="1">Uncharacterized protein</fullName>
    </submittedName>
</protein>
<reference evidence="1 2" key="1">
    <citation type="journal article" date="2012" name="J. Bacteriol.">
        <title>Complete genome sequences of Desulfosporosinus orientis DSM765T, Desulfosporosinus youngiae DSM17734T, Desulfosporosinus meridiei DSM13257T, and Desulfosporosinus acidiphilus DSM22704T.</title>
        <authorList>
            <person name="Pester M."/>
            <person name="Brambilla E."/>
            <person name="Alazard D."/>
            <person name="Rattei T."/>
            <person name="Weinmaier T."/>
            <person name="Han J."/>
            <person name="Lucas S."/>
            <person name="Lapidus A."/>
            <person name="Cheng J.F."/>
            <person name="Goodwin L."/>
            <person name="Pitluck S."/>
            <person name="Peters L."/>
            <person name="Ovchinnikova G."/>
            <person name="Teshima H."/>
            <person name="Detter J.C."/>
            <person name="Han C.S."/>
            <person name="Tapia R."/>
            <person name="Land M.L."/>
            <person name="Hauser L."/>
            <person name="Kyrpides N.C."/>
            <person name="Ivanova N.N."/>
            <person name="Pagani I."/>
            <person name="Huntmann M."/>
            <person name="Wei C.L."/>
            <person name="Davenport K.W."/>
            <person name="Daligault H."/>
            <person name="Chain P.S."/>
            <person name="Chen A."/>
            <person name="Mavromatis K."/>
            <person name="Markowitz V."/>
            <person name="Szeto E."/>
            <person name="Mikhailova N."/>
            <person name="Pati A."/>
            <person name="Wagner M."/>
            <person name="Woyke T."/>
            <person name="Ollivier B."/>
            <person name="Klenk H.P."/>
            <person name="Spring S."/>
            <person name="Loy A."/>
        </authorList>
    </citation>
    <scope>NUCLEOTIDE SEQUENCE [LARGE SCALE GENOMIC DNA]</scope>
    <source>
        <strain evidence="2">ATCC BAA-275 / DSM 13257 / NCIMB 13706 / S10</strain>
    </source>
</reference>
<name>J7ITG8_DESMD</name>
<dbReference type="HOGENOM" id="CLU_665213_0_0_9"/>
<proteinExistence type="predicted"/>
<evidence type="ECO:0000313" key="2">
    <source>
        <dbReference type="Proteomes" id="UP000005262"/>
    </source>
</evidence>
<dbReference type="eggNOG" id="ENOG5033QDV">
    <property type="taxonomic scope" value="Bacteria"/>
</dbReference>
<dbReference type="RefSeq" id="WP_014904086.1">
    <property type="nucleotide sequence ID" value="NC_018515.1"/>
</dbReference>
<sequence length="419" mass="47456">MVQDMKKYFMFFFTLVVLLATAFTQLSTYKALPKPNFREPFLEFTSSKFGQIKNIVWLDNSILTENAVLVLATNLKDDISYSYLSYLDVATGKSTLLAEFPTHQYLEDVILFASPFSEKSIITAYRDGVVKTTLSRDDKQNLYPKQELIPIDGFNEANSMDFKGNLYYSRANDNLLYVKNFEQGAFPFFETNSPANQDMTFLRKPYQVINANTLDRTLTYTTLTSNGIDLYSMAFDGMPLTISNNPLVIKVVQAQAIEDGYGFIGMSLNNDSPSSANDQTLNIFMVRRNRSDNPNMLKLDTIPFNTDPLGAVPAVSSTTYNQDYSLIYASYDANHRGKLKICSYEQEPKVILEDENLFGPVNIARKSIPDPTIPVVKGDFRSKYILYFTIENDLVRAKICDEQGKLVKDLTEMLIGNVN</sequence>